<dbReference type="InterPro" id="IPR001296">
    <property type="entry name" value="Glyco_trans_1"/>
</dbReference>
<dbReference type="Gene3D" id="3.40.50.2000">
    <property type="entry name" value="Glycogen Phosphorylase B"/>
    <property type="match status" value="2"/>
</dbReference>
<feature type="domain" description="Glycosyl transferase family 1" evidence="2">
    <location>
        <begin position="215"/>
        <end position="365"/>
    </location>
</feature>
<evidence type="ECO:0000313" key="3">
    <source>
        <dbReference type="EMBL" id="MBT2159771.1"/>
    </source>
</evidence>
<keyword evidence="4" id="KW-1185">Reference proteome</keyword>
<dbReference type="SUPFAM" id="SSF53756">
    <property type="entry name" value="UDP-Glycosyltransferase/glycogen phosphorylase"/>
    <property type="match status" value="1"/>
</dbReference>
<dbReference type="Pfam" id="PF00534">
    <property type="entry name" value="Glycos_transf_1"/>
    <property type="match status" value="1"/>
</dbReference>
<reference evidence="3 4" key="1">
    <citation type="submission" date="2020-06" db="EMBL/GenBank/DDBJ databases">
        <authorList>
            <person name="Isaeva M.P."/>
            <person name="Chernysheva N.Y."/>
        </authorList>
    </citation>
    <scope>NUCLEOTIDE SEQUENCE [LARGE SCALE GENOMIC DNA]</scope>
    <source>
        <strain evidence="3 4">KMM 6746</strain>
    </source>
</reference>
<gene>
    <name evidence="3" type="ORF">HW347_00760</name>
</gene>
<evidence type="ECO:0000313" key="4">
    <source>
        <dbReference type="Proteomes" id="UP000740413"/>
    </source>
</evidence>
<evidence type="ECO:0000259" key="2">
    <source>
        <dbReference type="Pfam" id="PF00534"/>
    </source>
</evidence>
<accession>A0ABS5W8L9</accession>
<dbReference type="RefSeq" id="WP_214610063.1">
    <property type="nucleotide sequence ID" value="NZ_JACATN010000001.1"/>
</dbReference>
<dbReference type="EMBL" id="JACATN010000001">
    <property type="protein sequence ID" value="MBT2159771.1"/>
    <property type="molecule type" value="Genomic_DNA"/>
</dbReference>
<dbReference type="Proteomes" id="UP000740413">
    <property type="component" value="Unassembled WGS sequence"/>
</dbReference>
<sequence length="393" mass="45483">MKQKENLKTIVFCTQVYFLDAAIEYIRLLAAEGYKTHVLIELSPNQLKANILNIDTDLNKFPALTSFEKVVEEWKLEYLSPYFENCISVNFVVYPTKKLWKTRAVSKELEKHISKIQPDFIHLDDFSSRTLFNLPFFFFRRKKMIANIHDPLTHTGEFEWQRELYRKVWFNLIDKFVVFSEFSEKILKPQLRKSKKVIVSRLMPYTIYKSFLPTGKSNSKDYISFVGRISPYKGIELFVGAFDGLILKHPDVKFYIGGKSINGYNPDFLNVKSKNVTIENKFLSNVEMATIISNSKLVVCPYKDATQSGVIMTAYALGCPVLVTNTGGLPEYTLHNETGIIAKDGTQECIENTIDDFLTHQKAQQLLENVNQIQYSNQFEEINKTKIEELYKS</sequence>
<dbReference type="PANTHER" id="PTHR46401:SF2">
    <property type="entry name" value="GLYCOSYLTRANSFERASE WBBK-RELATED"/>
    <property type="match status" value="1"/>
</dbReference>
<keyword evidence="1" id="KW-0808">Transferase</keyword>
<dbReference type="CDD" id="cd03801">
    <property type="entry name" value="GT4_PimA-like"/>
    <property type="match status" value="1"/>
</dbReference>
<protein>
    <submittedName>
        <fullName evidence="3">Glycosyltransferase family 4 protein</fullName>
    </submittedName>
</protein>
<proteinExistence type="predicted"/>
<name>A0ABS5W8L9_9FLAO</name>
<reference evidence="4" key="2">
    <citation type="submission" date="2023-07" db="EMBL/GenBank/DDBJ databases">
        <title>Zobellia barbeyronii sp. nov., a new marine flavobacterium, isolated from green and red algae.</title>
        <authorList>
            <person name="Nedashkovskaya O.I."/>
            <person name="Otstavnykh N."/>
            <person name="Zhukova N."/>
            <person name="Guzev K."/>
            <person name="Chausova V."/>
            <person name="Tekutyeva L."/>
            <person name="Mikhailov V."/>
            <person name="Isaeva M."/>
        </authorList>
    </citation>
    <scope>NUCLEOTIDE SEQUENCE [LARGE SCALE GENOMIC DNA]</scope>
    <source>
        <strain evidence="4">KMM 6746</strain>
    </source>
</reference>
<dbReference type="PANTHER" id="PTHR46401">
    <property type="entry name" value="GLYCOSYLTRANSFERASE WBBK-RELATED"/>
    <property type="match status" value="1"/>
</dbReference>
<evidence type="ECO:0000256" key="1">
    <source>
        <dbReference type="ARBA" id="ARBA00022679"/>
    </source>
</evidence>
<comment type="caution">
    <text evidence="3">The sequence shown here is derived from an EMBL/GenBank/DDBJ whole genome shotgun (WGS) entry which is preliminary data.</text>
</comment>
<organism evidence="3 4">
    <name type="scientific">Zobellia barbeyronii</name>
    <dbReference type="NCBI Taxonomy" id="2748009"/>
    <lineage>
        <taxon>Bacteria</taxon>
        <taxon>Pseudomonadati</taxon>
        <taxon>Bacteroidota</taxon>
        <taxon>Flavobacteriia</taxon>
        <taxon>Flavobacteriales</taxon>
        <taxon>Flavobacteriaceae</taxon>
        <taxon>Zobellia</taxon>
    </lineage>
</organism>